<evidence type="ECO:0000313" key="1">
    <source>
        <dbReference type="EMBL" id="MCE0743201.1"/>
    </source>
</evidence>
<dbReference type="EMBL" id="JAJSOJ010000015">
    <property type="protein sequence ID" value="MCE0743201.1"/>
    <property type="molecule type" value="Genomic_DNA"/>
</dbReference>
<keyword evidence="2" id="KW-1185">Reference proteome</keyword>
<proteinExistence type="predicted"/>
<gene>
    <name evidence="1" type="ORF">LWC05_04750</name>
</gene>
<comment type="caution">
    <text evidence="1">The sequence shown here is derived from an EMBL/GenBank/DDBJ whole genome shotgun (WGS) entry which is preliminary data.</text>
</comment>
<protein>
    <recommendedName>
        <fullName evidence="3">Cysteine-rich CWC</fullName>
    </recommendedName>
</protein>
<dbReference type="Proteomes" id="UP001521074">
    <property type="component" value="Unassembled WGS sequence"/>
</dbReference>
<name>A0ABS8VST9_9PROT</name>
<organism evidence="1 2">
    <name type="scientific">Acetobacter sicerae</name>
    <dbReference type="NCBI Taxonomy" id="85325"/>
    <lineage>
        <taxon>Bacteria</taxon>
        <taxon>Pseudomonadati</taxon>
        <taxon>Pseudomonadota</taxon>
        <taxon>Alphaproteobacteria</taxon>
        <taxon>Acetobacterales</taxon>
        <taxon>Acetobacteraceae</taxon>
        <taxon>Acetobacter</taxon>
    </lineage>
</organism>
<reference evidence="1 2" key="1">
    <citation type="submission" date="2021-12" db="EMBL/GenBank/DDBJ databases">
        <title>Genome sequence of Acetobacter sicerae DmPark20a_162.</title>
        <authorList>
            <person name="Chaston J.M."/>
        </authorList>
    </citation>
    <scope>NUCLEOTIDE SEQUENCE [LARGE SCALE GENOMIC DNA]</scope>
    <source>
        <strain evidence="1 2">DmPark20a_162</strain>
    </source>
</reference>
<accession>A0ABS8VST9</accession>
<sequence length="74" mass="7891">METRCVRCDAPLECLASSECWCMKLPPGLPVPAEQNSGCYCPNCLAAVMAPVSADAIQSDTTTETGNKLTDKPR</sequence>
<evidence type="ECO:0008006" key="3">
    <source>
        <dbReference type="Google" id="ProtNLM"/>
    </source>
</evidence>
<evidence type="ECO:0000313" key="2">
    <source>
        <dbReference type="Proteomes" id="UP001521074"/>
    </source>
</evidence>
<dbReference type="RefSeq" id="WP_173574413.1">
    <property type="nucleotide sequence ID" value="NZ_JAAABN010000010.1"/>
</dbReference>